<dbReference type="AlphaFoldDB" id="A0A7J0F1D9"/>
<evidence type="ECO:0000313" key="4">
    <source>
        <dbReference type="EMBL" id="GFY92505.1"/>
    </source>
</evidence>
<dbReference type="OrthoDB" id="1721528at2759"/>
<dbReference type="InterPro" id="IPR038937">
    <property type="entry name" value="RopGEF"/>
</dbReference>
<evidence type="ECO:0000256" key="2">
    <source>
        <dbReference type="PROSITE-ProRule" id="PRU00663"/>
    </source>
</evidence>
<proteinExistence type="predicted"/>
<feature type="domain" description="PRONE" evidence="3">
    <location>
        <begin position="1"/>
        <end position="251"/>
    </location>
</feature>
<dbReference type="Proteomes" id="UP000585474">
    <property type="component" value="Unassembled WGS sequence"/>
</dbReference>
<dbReference type="GO" id="GO:0005085">
    <property type="term" value="F:guanyl-nucleotide exchange factor activity"/>
    <property type="evidence" value="ECO:0007669"/>
    <property type="project" value="UniProtKB-UniRule"/>
</dbReference>
<evidence type="ECO:0000313" key="5">
    <source>
        <dbReference type="Proteomes" id="UP000585474"/>
    </source>
</evidence>
<sequence length="251" mass="27399">MRVWDCQSAQVAYTGTSPESLLPTSYPQSMVPVKMSMKADSGLPDFQPNNNMPGQLLSLVGQDIPLQMHQHQLEIVHIVAQHLPLQNGKARLGDNIYCLITAEQFSTDCLLNCLDLSSEYHTLDVANRIEAAVKGLVADDDATKRCDTAESMSVFSRGGLGGLPVQKRISPSPFSVQHNPYTSPFAAPTFCSSPALVLSPGRAPQLSEKNGLKAHRCLKLGKQMPAELQKLWSYAGNLGSRRVYANSLEFD</sequence>
<dbReference type="PROSITE" id="PS51334">
    <property type="entry name" value="PRONE"/>
    <property type="match status" value="1"/>
</dbReference>
<dbReference type="Gene3D" id="1.20.58.1310">
    <property type="entry name" value="PRONE domain, subdomain 2"/>
    <property type="match status" value="1"/>
</dbReference>
<dbReference type="PANTHER" id="PTHR33101">
    <property type="entry name" value="ROP GUANINE NUCLEOTIDE EXCHANGE FACTOR 1"/>
    <property type="match status" value="1"/>
</dbReference>
<dbReference type="InterPro" id="IPR005512">
    <property type="entry name" value="PRONE_dom"/>
</dbReference>
<accession>A0A7J0F1D9</accession>
<comment type="caution">
    <text evidence="4">The sequence shown here is derived from an EMBL/GenBank/DDBJ whole genome shotgun (WGS) entry which is preliminary data.</text>
</comment>
<dbReference type="Pfam" id="PF03759">
    <property type="entry name" value="PRONE"/>
    <property type="match status" value="1"/>
</dbReference>
<keyword evidence="1 2" id="KW-0344">Guanine-nucleotide releasing factor</keyword>
<keyword evidence="5" id="KW-1185">Reference proteome</keyword>
<gene>
    <name evidence="4" type="ORF">Acr_08g0009010</name>
</gene>
<protein>
    <recommendedName>
        <fullName evidence="3">PRONE domain-containing protein</fullName>
    </recommendedName>
</protein>
<dbReference type="PANTHER" id="PTHR33101:SF6">
    <property type="entry name" value="ROP GUANINE NUCLEOTIDE EXCHANGE FACTOR 1"/>
    <property type="match status" value="1"/>
</dbReference>
<evidence type="ECO:0000256" key="1">
    <source>
        <dbReference type="ARBA" id="ARBA00022658"/>
    </source>
</evidence>
<reference evidence="4 5" key="1">
    <citation type="submission" date="2019-07" db="EMBL/GenBank/DDBJ databases">
        <title>De Novo Assembly of kiwifruit Actinidia rufa.</title>
        <authorList>
            <person name="Sugita-Konishi S."/>
            <person name="Sato K."/>
            <person name="Mori E."/>
            <person name="Abe Y."/>
            <person name="Kisaki G."/>
            <person name="Hamano K."/>
            <person name="Suezawa K."/>
            <person name="Otani M."/>
            <person name="Fukuda T."/>
            <person name="Manabe T."/>
            <person name="Gomi K."/>
            <person name="Tabuchi M."/>
            <person name="Akimitsu K."/>
            <person name="Kataoka I."/>
        </authorList>
    </citation>
    <scope>NUCLEOTIDE SEQUENCE [LARGE SCALE GENOMIC DNA]</scope>
    <source>
        <strain evidence="5">cv. Fuchu</strain>
    </source>
</reference>
<organism evidence="4 5">
    <name type="scientific">Actinidia rufa</name>
    <dbReference type="NCBI Taxonomy" id="165716"/>
    <lineage>
        <taxon>Eukaryota</taxon>
        <taxon>Viridiplantae</taxon>
        <taxon>Streptophyta</taxon>
        <taxon>Embryophyta</taxon>
        <taxon>Tracheophyta</taxon>
        <taxon>Spermatophyta</taxon>
        <taxon>Magnoliopsida</taxon>
        <taxon>eudicotyledons</taxon>
        <taxon>Gunneridae</taxon>
        <taxon>Pentapetalae</taxon>
        <taxon>asterids</taxon>
        <taxon>Ericales</taxon>
        <taxon>Actinidiaceae</taxon>
        <taxon>Actinidia</taxon>
    </lineage>
</organism>
<evidence type="ECO:0000259" key="3">
    <source>
        <dbReference type="PROSITE" id="PS51334"/>
    </source>
</evidence>
<dbReference type="EMBL" id="BJWL01000008">
    <property type="protein sequence ID" value="GFY92505.1"/>
    <property type="molecule type" value="Genomic_DNA"/>
</dbReference>
<name>A0A7J0F1D9_9ERIC</name>